<feature type="signal peptide" evidence="1">
    <location>
        <begin position="1"/>
        <end position="15"/>
    </location>
</feature>
<dbReference type="Pfam" id="PF01419">
    <property type="entry name" value="Jacalin"/>
    <property type="match status" value="1"/>
</dbReference>
<evidence type="ECO:0000259" key="2">
    <source>
        <dbReference type="Pfam" id="PF01419"/>
    </source>
</evidence>
<dbReference type="EMBL" id="NBNE01002367">
    <property type="protein sequence ID" value="OWZ10699.1"/>
    <property type="molecule type" value="Genomic_DNA"/>
</dbReference>
<dbReference type="OrthoDB" id="693107at2759"/>
<name>A0A225W0G3_9STRA</name>
<feature type="chain" id="PRO_5012262709" description="Jacalin-type lectin domain-containing protein" evidence="1">
    <location>
        <begin position="16"/>
        <end position="185"/>
    </location>
</feature>
<feature type="domain" description="Jacalin-type lectin" evidence="2">
    <location>
        <begin position="96"/>
        <end position="178"/>
    </location>
</feature>
<keyword evidence="1" id="KW-0732">Signal</keyword>
<evidence type="ECO:0000313" key="3">
    <source>
        <dbReference type="EMBL" id="OWZ10699.1"/>
    </source>
</evidence>
<dbReference type="Gene3D" id="2.100.10.30">
    <property type="entry name" value="Jacalin-like lectin domain"/>
    <property type="match status" value="1"/>
</dbReference>
<dbReference type="InterPro" id="IPR036404">
    <property type="entry name" value="Jacalin-like_lectin_dom_sf"/>
</dbReference>
<gene>
    <name evidence="3" type="ORF">PHMEG_00016413</name>
</gene>
<proteinExistence type="predicted"/>
<protein>
    <recommendedName>
        <fullName evidence="2">Jacalin-type lectin domain-containing protein</fullName>
    </recommendedName>
</protein>
<keyword evidence="4" id="KW-1185">Reference proteome</keyword>
<dbReference type="STRING" id="4795.A0A225W0G3"/>
<accession>A0A225W0G3</accession>
<comment type="caution">
    <text evidence="3">The sequence shown here is derived from an EMBL/GenBank/DDBJ whole genome shotgun (WGS) entry which is preliminary data.</text>
</comment>
<dbReference type="AlphaFoldDB" id="A0A225W0G3"/>
<evidence type="ECO:0000313" key="4">
    <source>
        <dbReference type="Proteomes" id="UP000198211"/>
    </source>
</evidence>
<evidence type="ECO:0000256" key="1">
    <source>
        <dbReference type="SAM" id="SignalP"/>
    </source>
</evidence>
<dbReference type="InterPro" id="IPR001229">
    <property type="entry name" value="Jacalin-like_lectin_dom"/>
</dbReference>
<reference evidence="4" key="1">
    <citation type="submission" date="2017-03" db="EMBL/GenBank/DDBJ databases">
        <title>Phytopthora megakarya and P. palmivora, two closely related causual agents of cacao black pod achieved similar genome size and gene model numbers by different mechanisms.</title>
        <authorList>
            <person name="Ali S."/>
            <person name="Shao J."/>
            <person name="Larry D.J."/>
            <person name="Kronmiller B."/>
            <person name="Shen D."/>
            <person name="Strem M.D."/>
            <person name="Melnick R.L."/>
            <person name="Guiltinan M.J."/>
            <person name="Tyler B.M."/>
            <person name="Meinhardt L.W."/>
            <person name="Bailey B.A."/>
        </authorList>
    </citation>
    <scope>NUCLEOTIDE SEQUENCE [LARGE SCALE GENOMIC DNA]</scope>
    <source>
        <strain evidence="4">zdho120</strain>
    </source>
</reference>
<dbReference type="Proteomes" id="UP000198211">
    <property type="component" value="Unassembled WGS sequence"/>
</dbReference>
<dbReference type="SUPFAM" id="SSF51101">
    <property type="entry name" value="Mannose-binding lectins"/>
    <property type="match status" value="1"/>
</dbReference>
<organism evidence="3 4">
    <name type="scientific">Phytophthora megakarya</name>
    <dbReference type="NCBI Taxonomy" id="4795"/>
    <lineage>
        <taxon>Eukaryota</taxon>
        <taxon>Sar</taxon>
        <taxon>Stramenopiles</taxon>
        <taxon>Oomycota</taxon>
        <taxon>Peronosporomycetes</taxon>
        <taxon>Peronosporales</taxon>
        <taxon>Peronosporaceae</taxon>
        <taxon>Phytophthora</taxon>
    </lineage>
</organism>
<sequence length="185" mass="20766">MRLLHLVLAIGVAFAWKTKKRHLKKEEEQREEVEGVEEVEEDVEAVEEGVELPLEVVELEAVELELDTIDQWPEDMGPEAMISMSPLNCLRVLTLVVSINLRADERVDAVILTVVSPSNEEVTLFHGGNGGNLKTPLVLAEGEYITFMEAHAGKHKDRTRVKYIKFTTNKGNFIEGGTQCWNGHC</sequence>